<reference evidence="2 3" key="1">
    <citation type="journal article" date="2015" name="Genome Biol. Evol.">
        <title>Comparative Genomics of a Bacterivorous Green Alga Reveals Evolutionary Causalities and Consequences of Phago-Mixotrophic Mode of Nutrition.</title>
        <authorList>
            <person name="Burns J.A."/>
            <person name="Paasch A."/>
            <person name="Narechania A."/>
            <person name="Kim E."/>
        </authorList>
    </citation>
    <scope>NUCLEOTIDE SEQUENCE [LARGE SCALE GENOMIC DNA]</scope>
    <source>
        <strain evidence="2 3">PLY_AMNH</strain>
    </source>
</reference>
<dbReference type="AlphaFoldDB" id="A0AAE0L938"/>
<gene>
    <name evidence="2" type="ORF">CYMTET_15627</name>
</gene>
<proteinExistence type="predicted"/>
<keyword evidence="1" id="KW-0732">Signal</keyword>
<accession>A0AAE0L938</accession>
<feature type="signal peptide" evidence="1">
    <location>
        <begin position="1"/>
        <end position="30"/>
    </location>
</feature>
<comment type="caution">
    <text evidence="2">The sequence shown here is derived from an EMBL/GenBank/DDBJ whole genome shotgun (WGS) entry which is preliminary data.</text>
</comment>
<name>A0AAE0L938_9CHLO</name>
<protein>
    <submittedName>
        <fullName evidence="2">Uncharacterized protein</fullName>
    </submittedName>
</protein>
<evidence type="ECO:0000313" key="3">
    <source>
        <dbReference type="Proteomes" id="UP001190700"/>
    </source>
</evidence>
<evidence type="ECO:0000256" key="1">
    <source>
        <dbReference type="SAM" id="SignalP"/>
    </source>
</evidence>
<feature type="chain" id="PRO_5042149573" evidence="1">
    <location>
        <begin position="31"/>
        <end position="114"/>
    </location>
</feature>
<organism evidence="2 3">
    <name type="scientific">Cymbomonas tetramitiformis</name>
    <dbReference type="NCBI Taxonomy" id="36881"/>
    <lineage>
        <taxon>Eukaryota</taxon>
        <taxon>Viridiplantae</taxon>
        <taxon>Chlorophyta</taxon>
        <taxon>Pyramimonadophyceae</taxon>
        <taxon>Pyramimonadales</taxon>
        <taxon>Pyramimonadaceae</taxon>
        <taxon>Cymbomonas</taxon>
    </lineage>
</organism>
<sequence>MRLSKILHSSRNVLPATLSVFLATCCLVTSLSVAPNLGSETASAYSGYTKDPEGHVDNVTTTQDMEEFSRRLRAGLFSLEDQGVALLRNIVALFHWPSWYVGTETVQRYRNPPC</sequence>
<dbReference type="EMBL" id="LGRX02006635">
    <property type="protein sequence ID" value="KAK3276289.1"/>
    <property type="molecule type" value="Genomic_DNA"/>
</dbReference>
<evidence type="ECO:0000313" key="2">
    <source>
        <dbReference type="EMBL" id="KAK3276289.1"/>
    </source>
</evidence>
<dbReference type="Proteomes" id="UP001190700">
    <property type="component" value="Unassembled WGS sequence"/>
</dbReference>
<keyword evidence="3" id="KW-1185">Reference proteome</keyword>